<accession>A0AAD9L7P5</accession>
<evidence type="ECO:0000313" key="1">
    <source>
        <dbReference type="EMBL" id="KAK2183705.1"/>
    </source>
</evidence>
<name>A0AAD9L7P5_RIDPI</name>
<reference evidence="1" key="1">
    <citation type="journal article" date="2023" name="Mol. Biol. Evol.">
        <title>Third-Generation Sequencing Reveals the Adaptive Role of the Epigenome in Three Deep-Sea Polychaetes.</title>
        <authorList>
            <person name="Perez M."/>
            <person name="Aroh O."/>
            <person name="Sun Y."/>
            <person name="Lan Y."/>
            <person name="Juniper S.K."/>
            <person name="Young C.R."/>
            <person name="Angers B."/>
            <person name="Qian P.Y."/>
        </authorList>
    </citation>
    <scope>NUCLEOTIDE SEQUENCE</scope>
    <source>
        <strain evidence="1">R07B-5</strain>
    </source>
</reference>
<dbReference type="EMBL" id="JAODUO010000299">
    <property type="protein sequence ID" value="KAK2183705.1"/>
    <property type="molecule type" value="Genomic_DNA"/>
</dbReference>
<evidence type="ECO:0000313" key="2">
    <source>
        <dbReference type="Proteomes" id="UP001209878"/>
    </source>
</evidence>
<organism evidence="1 2">
    <name type="scientific">Ridgeia piscesae</name>
    <name type="common">Tubeworm</name>
    <dbReference type="NCBI Taxonomy" id="27915"/>
    <lineage>
        <taxon>Eukaryota</taxon>
        <taxon>Metazoa</taxon>
        <taxon>Spiralia</taxon>
        <taxon>Lophotrochozoa</taxon>
        <taxon>Annelida</taxon>
        <taxon>Polychaeta</taxon>
        <taxon>Sedentaria</taxon>
        <taxon>Canalipalpata</taxon>
        <taxon>Sabellida</taxon>
        <taxon>Siboglinidae</taxon>
        <taxon>Ridgeia</taxon>
    </lineage>
</organism>
<proteinExistence type="predicted"/>
<protein>
    <submittedName>
        <fullName evidence="1">Uncharacterized protein</fullName>
    </submittedName>
</protein>
<keyword evidence="2" id="KW-1185">Reference proteome</keyword>
<dbReference type="Proteomes" id="UP001209878">
    <property type="component" value="Unassembled WGS sequence"/>
</dbReference>
<sequence length="240" mass="26465">MLSHTLSPQTSLHEINITFSMSLDSLFPSDRYRGHGLLRESVEPVKILVSQVQRDSSHVNTTSCSELCAHAGRDCQANTFGSHISVVNSRLDLSHSTPRSIVSNKPILCRSAPAPICRHTPDGAVVWHRLRSYEHACECTNKKSFHEVILSGVCYLCMYPCKQTGHSRSSLQHTAAVGLIAGNGVNDHAHIHAVPRHPLSSLADSVCHHRPKNAITLRRSSLMNDSGNIECETLAYLKYL</sequence>
<gene>
    <name evidence="1" type="ORF">NP493_299g03021</name>
</gene>
<comment type="caution">
    <text evidence="1">The sequence shown here is derived from an EMBL/GenBank/DDBJ whole genome shotgun (WGS) entry which is preliminary data.</text>
</comment>
<dbReference type="AlphaFoldDB" id="A0AAD9L7P5"/>